<keyword evidence="3" id="KW-1185">Reference proteome</keyword>
<gene>
    <name evidence="2" type="ORF">P8C59_000081</name>
</gene>
<accession>A0AAD9HV49</accession>
<evidence type="ECO:0000313" key="3">
    <source>
        <dbReference type="Proteomes" id="UP001217918"/>
    </source>
</evidence>
<evidence type="ECO:0000313" key="2">
    <source>
        <dbReference type="EMBL" id="KAK2066248.1"/>
    </source>
</evidence>
<dbReference type="EMBL" id="JAQQPM010000001">
    <property type="protein sequence ID" value="KAK2066248.1"/>
    <property type="molecule type" value="Genomic_DNA"/>
</dbReference>
<organism evidence="2 3">
    <name type="scientific">Phyllachora maydis</name>
    <dbReference type="NCBI Taxonomy" id="1825666"/>
    <lineage>
        <taxon>Eukaryota</taxon>
        <taxon>Fungi</taxon>
        <taxon>Dikarya</taxon>
        <taxon>Ascomycota</taxon>
        <taxon>Pezizomycotina</taxon>
        <taxon>Sordariomycetes</taxon>
        <taxon>Sordariomycetidae</taxon>
        <taxon>Phyllachorales</taxon>
        <taxon>Phyllachoraceae</taxon>
        <taxon>Phyllachora</taxon>
    </lineage>
</organism>
<dbReference type="Proteomes" id="UP001217918">
    <property type="component" value="Unassembled WGS sequence"/>
</dbReference>
<reference evidence="2" key="1">
    <citation type="journal article" date="2023" name="Mol. Plant Microbe Interact.">
        <title>Elucidating the Obligate Nature and Biological Capacity of an Invasive Fungal Corn Pathogen.</title>
        <authorList>
            <person name="MacCready J.S."/>
            <person name="Roggenkamp E.M."/>
            <person name="Gdanetz K."/>
            <person name="Chilvers M.I."/>
        </authorList>
    </citation>
    <scope>NUCLEOTIDE SEQUENCE</scope>
    <source>
        <strain evidence="2">PM02</strain>
    </source>
</reference>
<evidence type="ECO:0000256" key="1">
    <source>
        <dbReference type="SAM" id="MobiDB-lite"/>
    </source>
</evidence>
<feature type="region of interest" description="Disordered" evidence="1">
    <location>
        <begin position="188"/>
        <end position="209"/>
    </location>
</feature>
<protein>
    <submittedName>
        <fullName evidence="2">Uncharacterized protein</fullName>
    </submittedName>
</protein>
<dbReference type="AlphaFoldDB" id="A0AAD9HV49"/>
<comment type="caution">
    <text evidence="2">The sequence shown here is derived from an EMBL/GenBank/DDBJ whole genome shotgun (WGS) entry which is preliminary data.</text>
</comment>
<feature type="compositionally biased region" description="Basic and acidic residues" evidence="1">
    <location>
        <begin position="200"/>
        <end position="209"/>
    </location>
</feature>
<sequence length="209" mass="24035">MARVIRDRRLHLRPPQVSLALSLQVNHRSQASLSLHQDRRYRKPYPALHPLLAAVLPVPLRKPLRKSLHKPFHKLLHKSLLKLVRKLSRTQFRKPLRKPLHRPLRKPLRNPLLPMDSDLLLWPEAVPVNWDWAPSRPLTLAAAAKLLGPPWPPHFLAVSRWASSSSHIMHWNEGYSSKNNVAEPNQEAFFSTSRAPSPPKGRDEKVADI</sequence>
<proteinExistence type="predicted"/>
<name>A0AAD9HV49_9PEZI</name>